<dbReference type="EMBL" id="CAACVJ010000616">
    <property type="protein sequence ID" value="VEP17888.1"/>
    <property type="molecule type" value="Genomic_DNA"/>
</dbReference>
<dbReference type="Proteomes" id="UP000320055">
    <property type="component" value="Unassembled WGS sequence"/>
</dbReference>
<name>A0A563W2I0_9CYAN</name>
<evidence type="ECO:0008006" key="3">
    <source>
        <dbReference type="Google" id="ProtNLM"/>
    </source>
</evidence>
<gene>
    <name evidence="1" type="ORF">H1P_6530002</name>
</gene>
<sequence length="47" mass="5414">MKLLSTIIITCNFMIKNFKNVPSHTRINTLVKKLCDLAKGIALQYIY</sequence>
<accession>A0A563W2I0</accession>
<proteinExistence type="predicted"/>
<dbReference type="AlphaFoldDB" id="A0A563W2I0"/>
<evidence type="ECO:0000313" key="2">
    <source>
        <dbReference type="Proteomes" id="UP000320055"/>
    </source>
</evidence>
<evidence type="ECO:0000313" key="1">
    <source>
        <dbReference type="EMBL" id="VEP17888.1"/>
    </source>
</evidence>
<protein>
    <recommendedName>
        <fullName evidence="3">Transposase</fullName>
    </recommendedName>
</protein>
<reference evidence="1 2" key="1">
    <citation type="submission" date="2019-01" db="EMBL/GenBank/DDBJ databases">
        <authorList>
            <person name="Brito A."/>
        </authorList>
    </citation>
    <scope>NUCLEOTIDE SEQUENCE [LARGE SCALE GENOMIC DNA]</scope>
    <source>
        <strain evidence="1">1</strain>
    </source>
</reference>
<organism evidence="1 2">
    <name type="scientific">Hyella patelloides LEGE 07179</name>
    <dbReference type="NCBI Taxonomy" id="945734"/>
    <lineage>
        <taxon>Bacteria</taxon>
        <taxon>Bacillati</taxon>
        <taxon>Cyanobacteriota</taxon>
        <taxon>Cyanophyceae</taxon>
        <taxon>Pleurocapsales</taxon>
        <taxon>Hyellaceae</taxon>
        <taxon>Hyella</taxon>
    </lineage>
</organism>
<keyword evidence="2" id="KW-1185">Reference proteome</keyword>